<dbReference type="PANTHER" id="PTHR36391">
    <property type="entry name" value="FURRY"/>
    <property type="match status" value="1"/>
</dbReference>
<keyword evidence="2" id="KW-1185">Reference proteome</keyword>
<sequence length="148" mass="16290">MVSTVRAKALIGKARAVRKIKPEGLITTAMALLKKMSKPWEVTGPTASPEFLESQSLALEYRKFAPASHPVRPILENARPDRIYNIEYYPHDRRRLVVVKEKTVQPVAATVAAAALNKGLLLPMTPGKIWIMGKACHLNDTPGGGYTM</sequence>
<protein>
    <submittedName>
        <fullName evidence="1">Uncharacterized protein</fullName>
    </submittedName>
</protein>
<proteinExistence type="predicted"/>
<reference evidence="1 2" key="1">
    <citation type="submission" date="2024-02" db="EMBL/GenBank/DDBJ databases">
        <authorList>
            <consortium name="ELIXIR-Norway"/>
            <consortium name="Elixir Norway"/>
        </authorList>
    </citation>
    <scope>NUCLEOTIDE SEQUENCE [LARGE SCALE GENOMIC DNA]</scope>
</reference>
<dbReference type="PANTHER" id="PTHR36391:SF1">
    <property type="entry name" value="FURRY"/>
    <property type="match status" value="1"/>
</dbReference>
<evidence type="ECO:0000313" key="1">
    <source>
        <dbReference type="EMBL" id="CAK9269717.1"/>
    </source>
</evidence>
<dbReference type="EMBL" id="OZ020097">
    <property type="protein sequence ID" value="CAK9269717.1"/>
    <property type="molecule type" value="Genomic_DNA"/>
</dbReference>
<evidence type="ECO:0000313" key="2">
    <source>
        <dbReference type="Proteomes" id="UP001497444"/>
    </source>
</evidence>
<gene>
    <name evidence="1" type="ORF">CSSPJE1EN1_LOCUS15195</name>
</gene>
<name>A0ABP0WTF8_9BRYO</name>
<organism evidence="1 2">
    <name type="scientific">Sphagnum jensenii</name>
    <dbReference type="NCBI Taxonomy" id="128206"/>
    <lineage>
        <taxon>Eukaryota</taxon>
        <taxon>Viridiplantae</taxon>
        <taxon>Streptophyta</taxon>
        <taxon>Embryophyta</taxon>
        <taxon>Bryophyta</taxon>
        <taxon>Sphagnophytina</taxon>
        <taxon>Sphagnopsida</taxon>
        <taxon>Sphagnales</taxon>
        <taxon>Sphagnaceae</taxon>
        <taxon>Sphagnum</taxon>
    </lineage>
</organism>
<accession>A0ABP0WTF8</accession>
<dbReference type="Proteomes" id="UP001497444">
    <property type="component" value="Chromosome 2"/>
</dbReference>